<name>A0A397J8S7_9GLOM</name>
<feature type="compositionally biased region" description="Gly residues" evidence="1">
    <location>
        <begin position="526"/>
        <end position="539"/>
    </location>
</feature>
<gene>
    <name evidence="3" type="ORF">Glove_87g19</name>
</gene>
<feature type="transmembrane region" description="Helical" evidence="2">
    <location>
        <begin position="423"/>
        <end position="445"/>
    </location>
</feature>
<comment type="caution">
    <text evidence="3">The sequence shown here is derived from an EMBL/GenBank/DDBJ whole genome shotgun (WGS) entry which is preliminary data.</text>
</comment>
<proteinExistence type="predicted"/>
<evidence type="ECO:0000256" key="1">
    <source>
        <dbReference type="SAM" id="MobiDB-lite"/>
    </source>
</evidence>
<dbReference type="Proteomes" id="UP000266861">
    <property type="component" value="Unassembled WGS sequence"/>
</dbReference>
<dbReference type="EMBL" id="PQFF01000083">
    <property type="protein sequence ID" value="RHZ83907.1"/>
    <property type="molecule type" value="Genomic_DNA"/>
</dbReference>
<organism evidence="3 4">
    <name type="scientific">Diversispora epigaea</name>
    <dbReference type="NCBI Taxonomy" id="1348612"/>
    <lineage>
        <taxon>Eukaryota</taxon>
        <taxon>Fungi</taxon>
        <taxon>Fungi incertae sedis</taxon>
        <taxon>Mucoromycota</taxon>
        <taxon>Glomeromycotina</taxon>
        <taxon>Glomeromycetes</taxon>
        <taxon>Diversisporales</taxon>
        <taxon>Diversisporaceae</taxon>
        <taxon>Diversispora</taxon>
    </lineage>
</organism>
<dbReference type="OrthoDB" id="310870at2759"/>
<evidence type="ECO:0000313" key="4">
    <source>
        <dbReference type="Proteomes" id="UP000266861"/>
    </source>
</evidence>
<reference evidence="3 4" key="1">
    <citation type="submission" date="2018-08" db="EMBL/GenBank/DDBJ databases">
        <title>Genome and evolution of the arbuscular mycorrhizal fungus Diversispora epigaea (formerly Glomus versiforme) and its bacterial endosymbionts.</title>
        <authorList>
            <person name="Sun X."/>
            <person name="Fei Z."/>
            <person name="Harrison M."/>
        </authorList>
    </citation>
    <scope>NUCLEOTIDE SEQUENCE [LARGE SCALE GENOMIC DNA]</scope>
    <source>
        <strain evidence="3 4">IT104</strain>
    </source>
</reference>
<keyword evidence="2" id="KW-0812">Transmembrane</keyword>
<keyword evidence="2" id="KW-1133">Transmembrane helix</keyword>
<accession>A0A397J8S7</accession>
<evidence type="ECO:0000313" key="3">
    <source>
        <dbReference type="EMBL" id="RHZ83907.1"/>
    </source>
</evidence>
<keyword evidence="4" id="KW-1185">Reference proteome</keyword>
<protein>
    <recommendedName>
        <fullName evidence="5">Ion transport domain-containing protein</fullName>
    </recommendedName>
</protein>
<sequence>MSISDKSDESKLSKFDDPLDESDIKSIVGEVLQVDEAKEIHSLDSLIKYIMEKNERDNDNLNKISIESGIETTGINLIICNESRVNHKNDELIQRLIDYCREKYEMKEYRFMLVVSNLLPELVKNSYKNIVDKLSKQTNYVEVPLEFCKKKKFISISEELWGYGFPNYKENLPSSIFDRIERIPRRPVTLCHVPLPGLCTFPKDDNSFFSSGLSPFVKLVLSSVSATEVFQDDHASSKIYESQYFQAIVKYKWHAFARIPKKDAAIVEYSEEVVNSAINSYTAAMNTTINNIDDTNNVTKAAAIKSDIEMIYQTIFHKAFDEAAIKRSVVAINDAAITAIKDVTAINAVVINNTYVEAITAEISRISDTIKITEDTIVKKLMITNTFEENKFGKYSNSLDNTWTGFLNAGYDGLSSWGTIFPVLLKITFSFFTAIIIMNLLIAFVNDIYNNINGRKDAEWTAVRAQLIAHIEILCSSSKKDFLGNIFLQPLFMKLPVKRLKSSKRKLQDQDGRSRSSSKSPEETAGSGGSGGSGRVEVD</sequence>
<evidence type="ECO:0000256" key="2">
    <source>
        <dbReference type="SAM" id="Phobius"/>
    </source>
</evidence>
<evidence type="ECO:0008006" key="5">
    <source>
        <dbReference type="Google" id="ProtNLM"/>
    </source>
</evidence>
<dbReference type="AlphaFoldDB" id="A0A397J8S7"/>
<keyword evidence="2" id="KW-0472">Membrane</keyword>
<feature type="region of interest" description="Disordered" evidence="1">
    <location>
        <begin position="501"/>
        <end position="539"/>
    </location>
</feature>